<protein>
    <recommendedName>
        <fullName evidence="3 7">DNA replication regulator SLD2</fullName>
    </recommendedName>
</protein>
<dbReference type="GO" id="GO:0006270">
    <property type="term" value="P:DNA replication initiation"/>
    <property type="evidence" value="ECO:0007669"/>
    <property type="project" value="UniProtKB-UniRule"/>
</dbReference>
<accession>A0A1B9GDV3</accession>
<feature type="compositionally biased region" description="Acidic residues" evidence="8">
    <location>
        <begin position="339"/>
        <end position="349"/>
    </location>
</feature>
<keyword evidence="4 7" id="KW-0235">DNA replication</keyword>
<dbReference type="Proteomes" id="UP000092730">
    <property type="component" value="Chromosome 1"/>
</dbReference>
<evidence type="ECO:0000256" key="4">
    <source>
        <dbReference type="ARBA" id="ARBA00022705"/>
    </source>
</evidence>
<dbReference type="GeneID" id="30205125"/>
<dbReference type="RefSeq" id="XP_019050300.1">
    <property type="nucleotide sequence ID" value="XM_019187422.1"/>
</dbReference>
<feature type="compositionally biased region" description="Basic and acidic residues" evidence="8">
    <location>
        <begin position="650"/>
        <end position="662"/>
    </location>
</feature>
<feature type="compositionally biased region" description="Polar residues" evidence="8">
    <location>
        <begin position="189"/>
        <end position="210"/>
    </location>
</feature>
<evidence type="ECO:0000256" key="2">
    <source>
        <dbReference type="ARBA" id="ARBA00007276"/>
    </source>
</evidence>
<dbReference type="OrthoDB" id="8775810at2759"/>
<dbReference type="GO" id="GO:0003697">
    <property type="term" value="F:single-stranded DNA binding"/>
    <property type="evidence" value="ECO:0007669"/>
    <property type="project" value="TreeGrafter"/>
</dbReference>
<feature type="compositionally biased region" description="Low complexity" evidence="8">
    <location>
        <begin position="49"/>
        <end position="88"/>
    </location>
</feature>
<proteinExistence type="inferred from homology"/>
<reference evidence="10" key="4">
    <citation type="submission" date="2024-02" db="EMBL/GenBank/DDBJ databases">
        <title>Comparative genomics of Cryptococcus and Kwoniella reveals pathogenesis evolution and contrasting modes of karyotype evolution via chromosome fusion or intercentromeric recombination.</title>
        <authorList>
            <person name="Coelho M.A."/>
            <person name="David-Palma M."/>
            <person name="Shea T."/>
            <person name="Bowers K."/>
            <person name="McGinley-Smith S."/>
            <person name="Mohammad A.W."/>
            <person name="Gnirke A."/>
            <person name="Yurkov A.M."/>
            <person name="Nowrousian M."/>
            <person name="Sun S."/>
            <person name="Cuomo C.A."/>
            <person name="Heitman J."/>
        </authorList>
    </citation>
    <scope>NUCLEOTIDE SEQUENCE</scope>
    <source>
        <strain evidence="10">CBS 10118</strain>
    </source>
</reference>
<dbReference type="PANTHER" id="PTHR28124">
    <property type="entry name" value="DNA REPLICATION REGULATOR SLD2"/>
    <property type="match status" value="1"/>
</dbReference>
<reference evidence="9" key="1">
    <citation type="submission" date="2013-07" db="EMBL/GenBank/DDBJ databases">
        <title>The Genome Sequence of Cryptococcus bestiolae CBS10118.</title>
        <authorList>
            <consortium name="The Broad Institute Genome Sequencing Platform"/>
            <person name="Cuomo C."/>
            <person name="Litvintseva A."/>
            <person name="Chen Y."/>
            <person name="Heitman J."/>
            <person name="Sun S."/>
            <person name="Springer D."/>
            <person name="Dromer F."/>
            <person name="Young S.K."/>
            <person name="Zeng Q."/>
            <person name="Gargeya S."/>
            <person name="Fitzgerald M."/>
            <person name="Abouelleil A."/>
            <person name="Alvarado L."/>
            <person name="Berlin A.M."/>
            <person name="Chapman S.B."/>
            <person name="Dewar J."/>
            <person name="Goldberg J."/>
            <person name="Griggs A."/>
            <person name="Gujja S."/>
            <person name="Hansen M."/>
            <person name="Howarth C."/>
            <person name="Imamovic A."/>
            <person name="Larimer J."/>
            <person name="McCowan C."/>
            <person name="Murphy C."/>
            <person name="Pearson M."/>
            <person name="Priest M."/>
            <person name="Roberts A."/>
            <person name="Saif S."/>
            <person name="Shea T."/>
            <person name="Sykes S."/>
            <person name="Wortman J."/>
            <person name="Nusbaum C."/>
            <person name="Birren B."/>
        </authorList>
    </citation>
    <scope>NUCLEOTIDE SEQUENCE [LARGE SCALE GENOMIC DNA]</scope>
    <source>
        <strain evidence="9">CBS 10118</strain>
    </source>
</reference>
<feature type="region of interest" description="Disordered" evidence="8">
    <location>
        <begin position="17"/>
        <end position="36"/>
    </location>
</feature>
<evidence type="ECO:0000256" key="7">
    <source>
        <dbReference type="RuleBase" id="RU367067"/>
    </source>
</evidence>
<gene>
    <name evidence="9" type="ORF">I302_00726</name>
    <name evidence="10" type="ORF">I302_102041</name>
</gene>
<keyword evidence="11" id="KW-1185">Reference proteome</keyword>
<keyword evidence="6 7" id="KW-0131">Cell cycle</keyword>
<comment type="function">
    <text evidence="7">Has a role in the initiation of DNA replication. Required at S-phase checkpoint.</text>
</comment>
<dbReference type="GO" id="GO:0003688">
    <property type="term" value="F:DNA replication origin binding"/>
    <property type="evidence" value="ECO:0007669"/>
    <property type="project" value="TreeGrafter"/>
</dbReference>
<feature type="compositionally biased region" description="Basic and acidic residues" evidence="8">
    <location>
        <begin position="519"/>
        <end position="539"/>
    </location>
</feature>
<feature type="compositionally biased region" description="Low complexity" evidence="8">
    <location>
        <begin position="146"/>
        <end position="172"/>
    </location>
</feature>
<evidence type="ECO:0000256" key="3">
    <source>
        <dbReference type="ARBA" id="ARBA00018363"/>
    </source>
</evidence>
<keyword evidence="5 7" id="KW-0539">Nucleus</keyword>
<feature type="compositionally biased region" description="Acidic residues" evidence="8">
    <location>
        <begin position="676"/>
        <end position="691"/>
    </location>
</feature>
<dbReference type="VEuPathDB" id="FungiDB:I302_00726"/>
<feature type="compositionally biased region" description="Acidic residues" evidence="8">
    <location>
        <begin position="540"/>
        <end position="561"/>
    </location>
</feature>
<feature type="compositionally biased region" description="Low complexity" evidence="8">
    <location>
        <begin position="98"/>
        <end position="127"/>
    </location>
</feature>
<reference evidence="9" key="3">
    <citation type="submission" date="2014-01" db="EMBL/GenBank/DDBJ databases">
        <title>Evolution of pathogenesis and genome organization in the Tremellales.</title>
        <authorList>
            <person name="Cuomo C."/>
            <person name="Litvintseva A."/>
            <person name="Heitman J."/>
            <person name="Chen Y."/>
            <person name="Sun S."/>
            <person name="Springer D."/>
            <person name="Dromer F."/>
            <person name="Young S."/>
            <person name="Zeng Q."/>
            <person name="Chapman S."/>
            <person name="Gujja S."/>
            <person name="Saif S."/>
            <person name="Birren B."/>
        </authorList>
    </citation>
    <scope>NUCLEOTIDE SEQUENCE</scope>
    <source>
        <strain evidence="9">CBS 10118</strain>
    </source>
</reference>
<dbReference type="KEGG" id="kbi:30205125"/>
<dbReference type="GO" id="GO:1902977">
    <property type="term" value="P:mitotic DNA replication preinitiation complex assembly"/>
    <property type="evidence" value="ECO:0007669"/>
    <property type="project" value="TreeGrafter"/>
</dbReference>
<dbReference type="EMBL" id="KI894018">
    <property type="protein sequence ID" value="OCF29230.1"/>
    <property type="molecule type" value="Genomic_DNA"/>
</dbReference>
<dbReference type="Gene3D" id="1.10.10.1460">
    <property type="match status" value="1"/>
</dbReference>
<dbReference type="InterPro" id="IPR021110">
    <property type="entry name" value="DNA_rep_checkpnt_protein"/>
</dbReference>
<organism evidence="9">
    <name type="scientific">Kwoniella bestiolae CBS 10118</name>
    <dbReference type="NCBI Taxonomy" id="1296100"/>
    <lineage>
        <taxon>Eukaryota</taxon>
        <taxon>Fungi</taxon>
        <taxon>Dikarya</taxon>
        <taxon>Basidiomycota</taxon>
        <taxon>Agaricomycotina</taxon>
        <taxon>Tremellomycetes</taxon>
        <taxon>Tremellales</taxon>
        <taxon>Cryptococcaceae</taxon>
        <taxon>Kwoniella</taxon>
    </lineage>
</organism>
<evidence type="ECO:0000256" key="1">
    <source>
        <dbReference type="ARBA" id="ARBA00004123"/>
    </source>
</evidence>
<dbReference type="PANTHER" id="PTHR28124:SF1">
    <property type="entry name" value="DNA REPLICATION REGULATOR SLD2"/>
    <property type="match status" value="1"/>
</dbReference>
<feature type="compositionally biased region" description="Acidic residues" evidence="8">
    <location>
        <begin position="640"/>
        <end position="649"/>
    </location>
</feature>
<comment type="subcellular location">
    <subcellularLocation>
        <location evidence="1 7">Nucleus</location>
    </subcellularLocation>
</comment>
<dbReference type="EMBL" id="CP144541">
    <property type="protein sequence ID" value="WVW80068.1"/>
    <property type="molecule type" value="Genomic_DNA"/>
</dbReference>
<sequence>MDLPTVKAAVKSWEKSFKAREGRNPTKEDIKADPSDIASQYALYRKLSKSSSSQSLHPPSSSTAIPSSASSSQYRSTPRTIPSSEYPTTPTPPSRRVSGSFFGTGPSSSQAGPSRSNSSSNNNSQSSKTNGQIGGEGKSLKRKASKSIISSPPHPIPTSSSSTSTSRTLFSTPKKKAYTGPIHDPNPINPFTTSQTPTKSPFPTPTNGTGLQREKSFSSPFIHASSPKKLKEVLEANSLKKVKERSGVPEITPRTRARKRLKGEEVEDTPLKERQPRRKRGQARLREEPLEDEEGTFLKPGIGRGSVFDEEDEEELGPSPIKVVQLGRGRGFTSLFGEGEVDEDDDEDGLPMTGGHITSRLNGVAENQAVDKGKGKSASRVVKKGISKSTSNGNGNGIMNFFNRTGSKPSLPKRQDINSESIDEKAIEAKSASPNPEVSTSVPSIEIQSPPLLEPTPSTDDIPLIDQSDMPPSPPIEGGDGPDSDSEQTHTPSASQRRREKVLNLSDDEIDEFDPEGGYVKREIRIVPTRREIKRRNSSDVDDEVEPEEEEGEENEQEEAVQDMNDHEEITSPTNPKSLSIPMLNLLSLHSPSKSKSKAQLTKARLEELRVKAIFSPSDAARLKALKRGQDISFTGEARVEDDETEEEGILEKYEFGLKDPLDPDEDGGEGQNGDGDGEAEREDDDWESESEGWKREQTEEDW</sequence>
<dbReference type="Pfam" id="PF11719">
    <property type="entry name" value="Drc1-Sld2"/>
    <property type="match status" value="1"/>
</dbReference>
<name>A0A1B9GDV3_9TREE</name>
<evidence type="ECO:0000256" key="8">
    <source>
        <dbReference type="SAM" id="MobiDB-lite"/>
    </source>
</evidence>
<evidence type="ECO:0000313" key="9">
    <source>
        <dbReference type="EMBL" id="OCF29230.1"/>
    </source>
</evidence>
<evidence type="ECO:0000313" key="10">
    <source>
        <dbReference type="EMBL" id="WVW80068.1"/>
    </source>
</evidence>
<evidence type="ECO:0000256" key="5">
    <source>
        <dbReference type="ARBA" id="ARBA00023242"/>
    </source>
</evidence>
<feature type="region of interest" description="Disordered" evidence="8">
    <location>
        <begin position="45"/>
        <end position="223"/>
    </location>
</feature>
<dbReference type="AlphaFoldDB" id="A0A1B9GDV3"/>
<dbReference type="GO" id="GO:0031261">
    <property type="term" value="C:DNA replication preinitiation complex"/>
    <property type="evidence" value="ECO:0007669"/>
    <property type="project" value="TreeGrafter"/>
</dbReference>
<evidence type="ECO:0000313" key="11">
    <source>
        <dbReference type="Proteomes" id="UP000092730"/>
    </source>
</evidence>
<dbReference type="GO" id="GO:0000727">
    <property type="term" value="P:double-strand break repair via break-induced replication"/>
    <property type="evidence" value="ECO:0007669"/>
    <property type="project" value="TreeGrafter"/>
</dbReference>
<feature type="region of interest" description="Disordered" evidence="8">
    <location>
        <begin position="634"/>
        <end position="703"/>
    </location>
</feature>
<feature type="region of interest" description="Disordered" evidence="8">
    <location>
        <begin position="241"/>
        <end position="579"/>
    </location>
</feature>
<feature type="compositionally biased region" description="Basic and acidic residues" evidence="8">
    <location>
        <begin position="17"/>
        <end position="34"/>
    </location>
</feature>
<reference evidence="10" key="2">
    <citation type="submission" date="2013-07" db="EMBL/GenBank/DDBJ databases">
        <authorList>
            <consortium name="The Broad Institute Genome Sequencing Platform"/>
            <person name="Cuomo C."/>
            <person name="Litvintseva A."/>
            <person name="Chen Y."/>
            <person name="Heitman J."/>
            <person name="Sun S."/>
            <person name="Springer D."/>
            <person name="Dromer F."/>
            <person name="Young S.K."/>
            <person name="Zeng Q."/>
            <person name="Gargeya S."/>
            <person name="Fitzgerald M."/>
            <person name="Abouelleil A."/>
            <person name="Alvarado L."/>
            <person name="Berlin A.M."/>
            <person name="Chapman S.B."/>
            <person name="Dewar J."/>
            <person name="Goldberg J."/>
            <person name="Griggs A."/>
            <person name="Gujja S."/>
            <person name="Hansen M."/>
            <person name="Howarth C."/>
            <person name="Imamovic A."/>
            <person name="Larimer J."/>
            <person name="McCowan C."/>
            <person name="Murphy C."/>
            <person name="Pearson M."/>
            <person name="Priest M."/>
            <person name="Roberts A."/>
            <person name="Saif S."/>
            <person name="Shea T."/>
            <person name="Sykes S."/>
            <person name="Wortman J."/>
            <person name="Nusbaum C."/>
            <person name="Birren B."/>
        </authorList>
    </citation>
    <scope>NUCLEOTIDE SEQUENCE</scope>
    <source>
        <strain evidence="10">CBS 10118</strain>
    </source>
</reference>
<feature type="compositionally biased region" description="Polar residues" evidence="8">
    <location>
        <begin position="432"/>
        <end position="447"/>
    </location>
</feature>
<dbReference type="FunFam" id="1.10.10.1460:FF:000001">
    <property type="entry name" value="DNA replication regulator Sld2"/>
    <property type="match status" value="1"/>
</dbReference>
<dbReference type="CDD" id="cd22289">
    <property type="entry name" value="RecQL4_SLD2_NTD"/>
    <property type="match status" value="1"/>
</dbReference>
<comment type="similarity">
    <text evidence="2 7">Belongs to the SLD2 family.</text>
</comment>
<feature type="compositionally biased region" description="Basic and acidic residues" evidence="8">
    <location>
        <begin position="413"/>
        <end position="428"/>
    </location>
</feature>
<evidence type="ECO:0000256" key="6">
    <source>
        <dbReference type="ARBA" id="ARBA00023306"/>
    </source>
</evidence>
<feature type="compositionally biased region" description="Basic residues" evidence="8">
    <location>
        <begin position="375"/>
        <end position="386"/>
    </location>
</feature>
<dbReference type="STRING" id="1296100.A0A1B9GDV3"/>
<feature type="compositionally biased region" description="Basic and acidic residues" evidence="8">
    <location>
        <begin position="692"/>
        <end position="703"/>
    </location>
</feature>
<dbReference type="InterPro" id="IPR040203">
    <property type="entry name" value="Sld2"/>
</dbReference>
<feature type="compositionally biased region" description="Acidic residues" evidence="8">
    <location>
        <begin position="506"/>
        <end position="515"/>
    </location>
</feature>